<dbReference type="AlphaFoldDB" id="A0A067JTJ7"/>
<evidence type="ECO:0000256" key="10">
    <source>
        <dbReference type="PIRSR" id="PIRSR601929-1"/>
    </source>
</evidence>
<sequence length="218" mass="23439">MAAPAVAFFLFTFPFVFFFASVAADPDLLQDVCAADYSFEAKLNGYACKKDIVVDDFVSDVIAKPGSPANSYGSVATAANVLKVPGLNTLGISMSRIDYAPGGLNPPHLHPRASEIIFVLEGELDVGFLTTNNTLIAKTVKRGEIFIFPKALVHYQKNNANAPASVLAAFNSQLPGTQVMATTLFAAKPEVPDRILSETFHVGSKEIQKIKSRFAPKQ</sequence>
<dbReference type="FunFam" id="2.60.120.10:FF:000025">
    <property type="entry name" value="germin-like protein subfamily 2 member 1"/>
    <property type="match status" value="1"/>
</dbReference>
<dbReference type="Gene3D" id="2.60.120.10">
    <property type="entry name" value="Jelly Rolls"/>
    <property type="match status" value="1"/>
</dbReference>
<keyword evidence="16" id="KW-1185">Reference proteome</keyword>
<evidence type="ECO:0000256" key="11">
    <source>
        <dbReference type="PIRSR" id="PIRSR601929-2"/>
    </source>
</evidence>
<reference evidence="15 16" key="1">
    <citation type="journal article" date="2014" name="PLoS ONE">
        <title>Global Analysis of Gene Expression Profiles in Physic Nut (Jatropha curcas L.) Seedlings Exposed to Salt Stress.</title>
        <authorList>
            <person name="Zhang L."/>
            <person name="Zhang C."/>
            <person name="Wu P."/>
            <person name="Chen Y."/>
            <person name="Li M."/>
            <person name="Jiang H."/>
            <person name="Wu G."/>
        </authorList>
    </citation>
    <scope>NUCLEOTIDE SEQUENCE [LARGE SCALE GENOMIC DNA]</scope>
    <source>
        <strain evidence="16">cv. GZQX0401</strain>
        <tissue evidence="15">Young leaves</tissue>
    </source>
</reference>
<feature type="signal peptide" evidence="13">
    <location>
        <begin position="1"/>
        <end position="24"/>
    </location>
</feature>
<keyword evidence="6 13" id="KW-0732">Signal</keyword>
<dbReference type="EMBL" id="KK915213">
    <property type="protein sequence ID" value="KDP23320.1"/>
    <property type="molecule type" value="Genomic_DNA"/>
</dbReference>
<dbReference type="GO" id="GO:2000280">
    <property type="term" value="P:regulation of root development"/>
    <property type="evidence" value="ECO:0007669"/>
    <property type="project" value="UniProtKB-ARBA"/>
</dbReference>
<dbReference type="SMART" id="SM00835">
    <property type="entry name" value="Cupin_1"/>
    <property type="match status" value="1"/>
</dbReference>
<dbReference type="GO" id="GO:0048046">
    <property type="term" value="C:apoplast"/>
    <property type="evidence" value="ECO:0007669"/>
    <property type="project" value="UniProtKB-SubCell"/>
</dbReference>
<dbReference type="OrthoDB" id="1921208at2759"/>
<evidence type="ECO:0000256" key="13">
    <source>
        <dbReference type="RuleBase" id="RU366015"/>
    </source>
</evidence>
<evidence type="ECO:0000313" key="16">
    <source>
        <dbReference type="Proteomes" id="UP000027138"/>
    </source>
</evidence>
<dbReference type="InterPro" id="IPR006045">
    <property type="entry name" value="Cupin_1"/>
</dbReference>
<dbReference type="PANTHER" id="PTHR31238">
    <property type="entry name" value="GERMIN-LIKE PROTEIN SUBFAMILY 3 MEMBER 3"/>
    <property type="match status" value="1"/>
</dbReference>
<evidence type="ECO:0000256" key="5">
    <source>
        <dbReference type="ARBA" id="ARBA00022723"/>
    </source>
</evidence>
<evidence type="ECO:0000256" key="1">
    <source>
        <dbReference type="ARBA" id="ARBA00004271"/>
    </source>
</evidence>
<gene>
    <name evidence="15" type="ORF">JCGZ_23153</name>
</gene>
<feature type="domain" description="Cupin type-1" evidence="14">
    <location>
        <begin position="61"/>
        <end position="208"/>
    </location>
</feature>
<evidence type="ECO:0000256" key="3">
    <source>
        <dbReference type="ARBA" id="ARBA00022523"/>
    </source>
</evidence>
<feature type="binding site" evidence="11">
    <location>
        <position position="115"/>
    </location>
    <ligand>
        <name>Mn(2+)</name>
        <dbReference type="ChEBI" id="CHEBI:29035"/>
    </ligand>
</feature>
<evidence type="ECO:0000256" key="12">
    <source>
        <dbReference type="PIRSR" id="PIRSR601929-3"/>
    </source>
</evidence>
<evidence type="ECO:0000256" key="2">
    <source>
        <dbReference type="ARBA" id="ARBA00007456"/>
    </source>
</evidence>
<dbReference type="Pfam" id="PF00190">
    <property type="entry name" value="Cupin_1"/>
    <property type="match status" value="1"/>
</dbReference>
<protein>
    <recommendedName>
        <fullName evidence="13">Germin-like protein</fullName>
    </recommendedName>
</protein>
<keyword evidence="7 12" id="KW-1015">Disulfide bond</keyword>
<keyword evidence="4 13" id="KW-0964">Secreted</keyword>
<evidence type="ECO:0000259" key="14">
    <source>
        <dbReference type="SMART" id="SM00835"/>
    </source>
</evidence>
<dbReference type="InterPro" id="IPR001929">
    <property type="entry name" value="Germin"/>
</dbReference>
<evidence type="ECO:0000256" key="9">
    <source>
        <dbReference type="ARBA" id="ARBA00023211"/>
    </source>
</evidence>
<feature type="binding site" evidence="10">
    <location>
        <position position="115"/>
    </location>
    <ligand>
        <name>oxalate</name>
        <dbReference type="ChEBI" id="CHEBI:30623"/>
    </ligand>
</feature>
<evidence type="ECO:0000256" key="4">
    <source>
        <dbReference type="ARBA" id="ARBA00022525"/>
    </source>
</evidence>
<evidence type="ECO:0000256" key="7">
    <source>
        <dbReference type="ARBA" id="ARBA00023157"/>
    </source>
</evidence>
<dbReference type="InterPro" id="IPR011051">
    <property type="entry name" value="RmlC_Cupin_sf"/>
</dbReference>
<comment type="similarity">
    <text evidence="2 13">Belongs to the germin family.</text>
</comment>
<dbReference type="KEGG" id="jcu:105647361"/>
<dbReference type="Proteomes" id="UP000027138">
    <property type="component" value="Unassembled WGS sequence"/>
</dbReference>
<feature type="disulfide bond" evidence="12">
    <location>
        <begin position="33"/>
        <end position="48"/>
    </location>
</feature>
<dbReference type="CDD" id="cd02241">
    <property type="entry name" value="cupin_OxOx"/>
    <property type="match status" value="1"/>
</dbReference>
<evidence type="ECO:0000256" key="6">
    <source>
        <dbReference type="ARBA" id="ARBA00022729"/>
    </source>
</evidence>
<organism evidence="15 16">
    <name type="scientific">Jatropha curcas</name>
    <name type="common">Barbados nut</name>
    <dbReference type="NCBI Taxonomy" id="180498"/>
    <lineage>
        <taxon>Eukaryota</taxon>
        <taxon>Viridiplantae</taxon>
        <taxon>Streptophyta</taxon>
        <taxon>Embryophyta</taxon>
        <taxon>Tracheophyta</taxon>
        <taxon>Spermatophyta</taxon>
        <taxon>Magnoliopsida</taxon>
        <taxon>eudicotyledons</taxon>
        <taxon>Gunneridae</taxon>
        <taxon>Pentapetalae</taxon>
        <taxon>rosids</taxon>
        <taxon>fabids</taxon>
        <taxon>Malpighiales</taxon>
        <taxon>Euphorbiaceae</taxon>
        <taxon>Crotonoideae</taxon>
        <taxon>Jatropheae</taxon>
        <taxon>Jatropha</taxon>
    </lineage>
</organism>
<dbReference type="GO" id="GO:0030145">
    <property type="term" value="F:manganese ion binding"/>
    <property type="evidence" value="ECO:0007669"/>
    <property type="project" value="UniProtKB-UniRule"/>
</dbReference>
<feature type="binding site" evidence="10">
    <location>
        <position position="110"/>
    </location>
    <ligand>
        <name>oxalate</name>
        <dbReference type="ChEBI" id="CHEBI:30623"/>
    </ligand>
</feature>
<dbReference type="InterPro" id="IPR019780">
    <property type="entry name" value="Germin_Mn-BS"/>
</dbReference>
<name>A0A067JTJ7_JATCU</name>
<feature type="chain" id="PRO_5019614267" description="Germin-like protein" evidence="13">
    <location>
        <begin position="25"/>
        <end position="218"/>
    </location>
</feature>
<feature type="binding site" evidence="11">
    <location>
        <position position="108"/>
    </location>
    <ligand>
        <name>Mn(2+)</name>
        <dbReference type="ChEBI" id="CHEBI:29035"/>
    </ligand>
</feature>
<dbReference type="GO" id="GO:0010497">
    <property type="term" value="P:plasmodesmata-mediated intercellular transport"/>
    <property type="evidence" value="ECO:0007669"/>
    <property type="project" value="UniProtKB-ARBA"/>
</dbReference>
<dbReference type="SUPFAM" id="SSF51182">
    <property type="entry name" value="RmlC-like cupins"/>
    <property type="match status" value="1"/>
</dbReference>
<dbReference type="InterPro" id="IPR014710">
    <property type="entry name" value="RmlC-like_jellyroll"/>
</dbReference>
<feature type="binding site" evidence="10">
    <location>
        <position position="105"/>
    </location>
    <ligand>
        <name>oxalate</name>
        <dbReference type="ChEBI" id="CHEBI:30623"/>
    </ligand>
</feature>
<keyword evidence="3 13" id="KW-0052">Apoplast</keyword>
<dbReference type="PROSITE" id="PS00725">
    <property type="entry name" value="GERMIN"/>
    <property type="match status" value="1"/>
</dbReference>
<keyword evidence="9 10" id="KW-0464">Manganese</keyword>
<feature type="binding site" evidence="11">
    <location>
        <position position="154"/>
    </location>
    <ligand>
        <name>Mn(2+)</name>
        <dbReference type="ChEBI" id="CHEBI:29035"/>
    </ligand>
</feature>
<feature type="binding site" evidence="11">
    <location>
        <position position="110"/>
    </location>
    <ligand>
        <name>Mn(2+)</name>
        <dbReference type="ChEBI" id="CHEBI:29035"/>
    </ligand>
</feature>
<dbReference type="PRINTS" id="PR00325">
    <property type="entry name" value="GERMIN"/>
</dbReference>
<proteinExistence type="inferred from homology"/>
<dbReference type="GO" id="GO:0009506">
    <property type="term" value="C:plasmodesma"/>
    <property type="evidence" value="ECO:0007669"/>
    <property type="project" value="UniProtKB-ARBA"/>
</dbReference>
<accession>A0A067JTJ7</accession>
<keyword evidence="8" id="KW-0325">Glycoprotein</keyword>
<evidence type="ECO:0000256" key="8">
    <source>
        <dbReference type="ARBA" id="ARBA00023180"/>
    </source>
</evidence>
<evidence type="ECO:0000313" key="15">
    <source>
        <dbReference type="EMBL" id="KDP23320.1"/>
    </source>
</evidence>
<keyword evidence="5 10" id="KW-0479">Metal-binding</keyword>
<comment type="subcellular location">
    <subcellularLocation>
        <location evidence="1 13">Secreted</location>
        <location evidence="1 13">Extracellular space</location>
        <location evidence="1 13">Apoplast</location>
    </subcellularLocation>
</comment>